<proteinExistence type="predicted"/>
<protein>
    <submittedName>
        <fullName evidence="1">Uncharacterized protein</fullName>
    </submittedName>
</protein>
<sequence>MKEIISIQDAKTQMMQLNVVIYGTIRDIEEHFFTSFSNLENISSLFAKSLVIIFENDSTDNTRDKLIKWSQKVSVKMEKHIILKDNLIELYPLRSHRLAYCRNCILNYIYDNNYHLTYDYAIHCELDNRFWSVDYTSICSCFQYNPNSWDAMTCVNKNNTYYDFWALRCDQSWFNINIFSCDAENVDYKSKIEEFEHLLKHTSGLIQVTSSFNGLGVYKLSSIINCRYSAAYLCNVCNNAKIGCKEDNDHIGLHKQMINNGCTIFINNKMYIQSTPKNSITYEEFIKTIKHVQTINKDPLLYLLVNNFIEKEGKWIMDNIDDGYIANIITNYYDSKLYAFHDTYQLNNYTLLNKNVVVVQHNNYDNIHNVFSDIHDPNEYISFLYIDSPSYENTKVLLHSFRSKIKNGCVILFKKLINYKNFFLYAIKALYEFIQEYEIQYEWSIMNGVLNTTIDTDILDKKLTKTQCISIKIINNPLLNTSSKESNFNSPEYLNFDWVSYTSYYSDLSQVKTKEEAFLHWINYGKHEGRIVPSDHGTDDSTVKTSQSINSFDWNVYLELNRDLKEAGINTREDAYFHWINYGIKEDRLYKFDWCTYVNSYSLLSKSIDTKIKAINHWLDNGRPDIYLEQKDYENQLFDWKYYIREYPDLKQISSPRLAWIHWITYGKKEGRKCHNFNWTNYLLLNSDLIQTGINNKILATEHWINHGKKENRKYVTT</sequence>
<organism evidence="1">
    <name type="scientific">viral metagenome</name>
    <dbReference type="NCBI Taxonomy" id="1070528"/>
    <lineage>
        <taxon>unclassified sequences</taxon>
        <taxon>metagenomes</taxon>
        <taxon>organismal metagenomes</taxon>
    </lineage>
</organism>
<dbReference type="InterPro" id="IPR029063">
    <property type="entry name" value="SAM-dependent_MTases_sf"/>
</dbReference>
<dbReference type="EMBL" id="MN739720">
    <property type="protein sequence ID" value="QHT22766.1"/>
    <property type="molecule type" value="Genomic_DNA"/>
</dbReference>
<reference evidence="1" key="1">
    <citation type="journal article" date="2020" name="Nature">
        <title>Giant virus diversity and host interactions through global metagenomics.</title>
        <authorList>
            <person name="Schulz F."/>
            <person name="Roux S."/>
            <person name="Paez-Espino D."/>
            <person name="Jungbluth S."/>
            <person name="Walsh D.A."/>
            <person name="Denef V.J."/>
            <person name="McMahon K.D."/>
            <person name="Konstantinidis K.T."/>
            <person name="Eloe-Fadrosh E.A."/>
            <person name="Kyrpides N.C."/>
            <person name="Woyke T."/>
        </authorList>
    </citation>
    <scope>NUCLEOTIDE SEQUENCE</scope>
    <source>
        <strain evidence="1">GVMAG-M-3300023179-114</strain>
    </source>
</reference>
<accession>A0A6C0E0V6</accession>
<name>A0A6C0E0V6_9ZZZZ</name>
<dbReference type="AlphaFoldDB" id="A0A6C0E0V6"/>
<dbReference type="Gene3D" id="3.40.50.150">
    <property type="entry name" value="Vaccinia Virus protein VP39"/>
    <property type="match status" value="1"/>
</dbReference>
<evidence type="ECO:0000313" key="1">
    <source>
        <dbReference type="EMBL" id="QHT22766.1"/>
    </source>
</evidence>